<gene>
    <name evidence="1" type="ORF">IE53DRAFT_320604</name>
</gene>
<dbReference type="Proteomes" id="UP000245626">
    <property type="component" value="Unassembled WGS sequence"/>
</dbReference>
<dbReference type="EMBL" id="KZ820338">
    <property type="protein sequence ID" value="PWN47784.1"/>
    <property type="molecule type" value="Genomic_DNA"/>
</dbReference>
<evidence type="ECO:0000313" key="1">
    <source>
        <dbReference type="EMBL" id="PWN47784.1"/>
    </source>
</evidence>
<proteinExistence type="predicted"/>
<name>A0ACD0NPU5_9BASI</name>
<evidence type="ECO:0000313" key="2">
    <source>
        <dbReference type="Proteomes" id="UP000245626"/>
    </source>
</evidence>
<accession>A0ACD0NPU5</accession>
<sequence length="482" mass="53201">MASSSQAISETHFSRSADGDSPVQHRLAFHGPTSMAISWNTYEAVQTPTIRYGFSKDALIFSARSKVSTTYPTSRTWNNHVIVEGLLPNTRYYYKVKSSSDGSDKSKGQDQVYSFKTPRLKGDRTPYTAALVVDMGVMGSDGLSTTVGKGAANPLKPGETNTIQRLIAEKDSYEFVVHPGDLAYSDYWLKEVVQGYLPGNISAGPELYEKLNEEFYDQLQPVTSEKPYMVGPGNHEANCDNGGYKNYTESICPMGQTNFTGYINRFNMPSAVSGGQGNFWYSFDYGMTHYVIFDTETDLGLGLVGPDELGGGANDNEGPFGATMNAQRDWLIKDLRSVNRKLTPWVVAAGHRPWYISAAAKNLCQPCQQSIEPILIEYGVDVVLHGHVHAYERTAPIRNGTVDPNELNNPSSPWYIINGAAGHYDGLDSLATPRANFSRASIDTLYGFSRLIFHNETHLTQEFVSSATGQVMDSATLYKKRK</sequence>
<protein>
    <submittedName>
        <fullName evidence="1">Metallophosphoesterase</fullName>
    </submittedName>
</protein>
<organism evidence="1 2">
    <name type="scientific">Violaceomyces palustris</name>
    <dbReference type="NCBI Taxonomy" id="1673888"/>
    <lineage>
        <taxon>Eukaryota</taxon>
        <taxon>Fungi</taxon>
        <taxon>Dikarya</taxon>
        <taxon>Basidiomycota</taxon>
        <taxon>Ustilaginomycotina</taxon>
        <taxon>Ustilaginomycetes</taxon>
        <taxon>Violaceomycetales</taxon>
        <taxon>Violaceomycetaceae</taxon>
        <taxon>Violaceomyces</taxon>
    </lineage>
</organism>
<keyword evidence="2" id="KW-1185">Reference proteome</keyword>
<reference evidence="1 2" key="1">
    <citation type="journal article" date="2018" name="Mol. Biol. Evol.">
        <title>Broad Genomic Sampling Reveals a Smut Pathogenic Ancestry of the Fungal Clade Ustilaginomycotina.</title>
        <authorList>
            <person name="Kijpornyongpan T."/>
            <person name="Mondo S.J."/>
            <person name="Barry K."/>
            <person name="Sandor L."/>
            <person name="Lee J."/>
            <person name="Lipzen A."/>
            <person name="Pangilinan J."/>
            <person name="LaButti K."/>
            <person name="Hainaut M."/>
            <person name="Henrissat B."/>
            <person name="Grigoriev I.V."/>
            <person name="Spatafora J.W."/>
            <person name="Aime M.C."/>
        </authorList>
    </citation>
    <scope>NUCLEOTIDE SEQUENCE [LARGE SCALE GENOMIC DNA]</scope>
    <source>
        <strain evidence="1 2">SA 807</strain>
    </source>
</reference>